<evidence type="ECO:0000313" key="1">
    <source>
        <dbReference type="EMBL" id="OTP98342.1"/>
    </source>
</evidence>
<proteinExistence type="predicted"/>
<evidence type="ECO:0000313" key="3">
    <source>
        <dbReference type="Proteomes" id="UP000194800"/>
    </source>
</evidence>
<evidence type="ECO:0000313" key="2">
    <source>
        <dbReference type="EMBL" id="OTQ09423.1"/>
    </source>
</evidence>
<dbReference type="EMBL" id="NARP01000033">
    <property type="protein sequence ID" value="OTP98342.1"/>
    <property type="molecule type" value="Genomic_DNA"/>
</dbReference>
<dbReference type="AlphaFoldDB" id="A0A242NES3"/>
<accession>A0A242NES3</accession>
<dbReference type="Proteomes" id="UP000194977">
    <property type="component" value="Unassembled WGS sequence"/>
</dbReference>
<gene>
    <name evidence="2" type="ORF">B6C91_09235</name>
    <name evidence="1" type="ORF">B6D08_11405</name>
</gene>
<dbReference type="Proteomes" id="UP000194800">
    <property type="component" value="Unassembled WGS sequence"/>
</dbReference>
<reference evidence="3 4" key="1">
    <citation type="submission" date="2017-03" db="EMBL/GenBank/DDBJ databases">
        <title>Comparative genomics of honeybee gut symbionts reveal geographically distinct and subgroup specific antibiotic resistance.</title>
        <authorList>
            <person name="Ludvigsen J."/>
            <person name="Porcellato D."/>
            <person name="Labee-Lund T.M."/>
            <person name="Amdam G.V."/>
            <person name="Rudi K."/>
        </authorList>
    </citation>
    <scope>NUCLEOTIDE SEQUENCE [LARGE SCALE GENOMIC DNA]</scope>
    <source>
        <strain evidence="1 4">A-7-12</strain>
        <strain evidence="2 3">A-9-12</strain>
    </source>
</reference>
<name>A0A242NES3_9GAMM</name>
<dbReference type="OrthoDB" id="6638654at2"/>
<organism evidence="1 4">
    <name type="scientific">Gilliamella apicola</name>
    <dbReference type="NCBI Taxonomy" id="1196095"/>
    <lineage>
        <taxon>Bacteria</taxon>
        <taxon>Pseudomonadati</taxon>
        <taxon>Pseudomonadota</taxon>
        <taxon>Gammaproteobacteria</taxon>
        <taxon>Orbales</taxon>
        <taxon>Orbaceae</taxon>
        <taxon>Gilliamella</taxon>
    </lineage>
</organism>
<dbReference type="EMBL" id="NART01000042">
    <property type="protein sequence ID" value="OTQ09423.1"/>
    <property type="molecule type" value="Genomic_DNA"/>
</dbReference>
<keyword evidence="3" id="KW-1185">Reference proteome</keyword>
<evidence type="ECO:0000313" key="4">
    <source>
        <dbReference type="Proteomes" id="UP000194977"/>
    </source>
</evidence>
<sequence>MIGYSSLKQLITEIKTITDCPRSQLHSLATICSNILKKYNQKPCSIKLEIQVSAYCAIGIAIDDINDVNDIDSIVNMNFELSEQVAANANLDSCPVIAVFHPKLIKLGKQI</sequence>
<protein>
    <submittedName>
        <fullName evidence="1">Uncharacterized protein</fullName>
    </submittedName>
</protein>
<dbReference type="RefSeq" id="WP_086301479.1">
    <property type="nucleotide sequence ID" value="NZ_MZNE01000022.1"/>
</dbReference>
<comment type="caution">
    <text evidence="1">The sequence shown here is derived from an EMBL/GenBank/DDBJ whole genome shotgun (WGS) entry which is preliminary data.</text>
</comment>